<dbReference type="InterPro" id="IPR032724">
    <property type="entry name" value="SCP1.201-like"/>
</dbReference>
<evidence type="ECO:0000313" key="2">
    <source>
        <dbReference type="EMBL" id="MFB6394986.1"/>
    </source>
</evidence>
<feature type="region of interest" description="Disordered" evidence="1">
    <location>
        <begin position="165"/>
        <end position="205"/>
    </location>
</feature>
<dbReference type="InterPro" id="IPR046211">
    <property type="entry name" value="DUF6244"/>
</dbReference>
<comment type="caution">
    <text evidence="2">The sequence shown here is derived from an EMBL/GenBank/DDBJ whole genome shotgun (WGS) entry which is preliminary data.</text>
</comment>
<evidence type="ECO:0000256" key="1">
    <source>
        <dbReference type="SAM" id="MobiDB-lite"/>
    </source>
</evidence>
<organism evidence="2 3">
    <name type="scientific">Polymorphospora lycopeni</name>
    <dbReference type="NCBI Taxonomy" id="3140240"/>
    <lineage>
        <taxon>Bacteria</taxon>
        <taxon>Bacillati</taxon>
        <taxon>Actinomycetota</taxon>
        <taxon>Actinomycetes</taxon>
        <taxon>Micromonosporales</taxon>
        <taxon>Micromonosporaceae</taxon>
        <taxon>Polymorphospora</taxon>
    </lineage>
</organism>
<protein>
    <submittedName>
        <fullName evidence="2">DUF6244 family protein</fullName>
    </submittedName>
</protein>
<keyword evidence="3" id="KW-1185">Reference proteome</keyword>
<dbReference type="EMBL" id="JBCGDC010000048">
    <property type="protein sequence ID" value="MFB6394986.1"/>
    <property type="molecule type" value="Genomic_DNA"/>
</dbReference>
<dbReference type="Proteomes" id="UP001582793">
    <property type="component" value="Unassembled WGS sequence"/>
</dbReference>
<dbReference type="Pfam" id="PF14428">
    <property type="entry name" value="DddA-like"/>
    <property type="match status" value="1"/>
</dbReference>
<reference evidence="2 3" key="1">
    <citation type="submission" date="2024-04" db="EMBL/GenBank/DDBJ databases">
        <title>Polymorphospora sp. isolated from Baiyangdian Lake in Xiong'an New Area.</title>
        <authorList>
            <person name="Zhang X."/>
            <person name="Liu J."/>
        </authorList>
    </citation>
    <scope>NUCLEOTIDE SEQUENCE [LARGE SCALE GENOMIC DNA]</scope>
    <source>
        <strain evidence="2 3">2-325</strain>
    </source>
</reference>
<dbReference type="Pfam" id="PF19757">
    <property type="entry name" value="DUF6244"/>
    <property type="match status" value="1"/>
</dbReference>
<gene>
    <name evidence="2" type="ORF">AAFH96_18005</name>
</gene>
<proteinExistence type="predicted"/>
<dbReference type="RefSeq" id="WP_375734960.1">
    <property type="nucleotide sequence ID" value="NZ_JBCGDC010000048.1"/>
</dbReference>
<sequence>MSPVEGIGDKLRSMTEGITRTLEAITAADNIAGQMVEDVARSGFTHIGHGIVQLRAAVRELQARVAALGESINTTRTRVAQIPDQPSPQEIISVLTPVLDALTAMRNGIGATITKATEVQYLAIDLLRGGQPGPILACLDAVKQLLARTGQRGDATKVHAEALLSEARKTGGAGPTQSDDTGTERPLPAPGHRSANAPLPSRYDPAKADEIRPYVGRDKAVGRLYGSDGEPVGDLLFSGQSGPGKGGPGLAGRWRHLESLTEHTEGHAAALVREHGIEDAAPYLNMHPCRKPEGCHRNIDKALRPGSRLTVWVVNADGSTLRRRYEGNGEALEK</sequence>
<evidence type="ECO:0000313" key="3">
    <source>
        <dbReference type="Proteomes" id="UP001582793"/>
    </source>
</evidence>
<accession>A0ABV5CSK6</accession>
<name>A0ABV5CSK6_9ACTN</name>